<dbReference type="PANTHER" id="PTHR43226:SF4">
    <property type="entry name" value="XAA-PRO AMINOPEPTIDASE 3"/>
    <property type="match status" value="1"/>
</dbReference>
<evidence type="ECO:0000256" key="4">
    <source>
        <dbReference type="ARBA" id="ARBA00012574"/>
    </source>
</evidence>
<keyword evidence="7" id="KW-0464">Manganese</keyword>
<dbReference type="SUPFAM" id="SSF55920">
    <property type="entry name" value="Creatinase/aminopeptidase"/>
    <property type="match status" value="1"/>
</dbReference>
<evidence type="ECO:0000256" key="8">
    <source>
        <dbReference type="SAM" id="SignalP"/>
    </source>
</evidence>
<dbReference type="RefSeq" id="WP_126614592.1">
    <property type="nucleotide sequence ID" value="NZ_CP034562.1"/>
</dbReference>
<dbReference type="Gene3D" id="3.90.230.10">
    <property type="entry name" value="Creatinase/methionine aminopeptidase superfamily"/>
    <property type="match status" value="1"/>
</dbReference>
<accession>A0A3S9P3I2</accession>
<organism evidence="10 11">
    <name type="scientific">Flammeovirga pectinis</name>
    <dbReference type="NCBI Taxonomy" id="2494373"/>
    <lineage>
        <taxon>Bacteria</taxon>
        <taxon>Pseudomonadati</taxon>
        <taxon>Bacteroidota</taxon>
        <taxon>Cytophagia</taxon>
        <taxon>Cytophagales</taxon>
        <taxon>Flammeovirgaceae</taxon>
        <taxon>Flammeovirga</taxon>
    </lineage>
</organism>
<evidence type="ECO:0000256" key="2">
    <source>
        <dbReference type="ARBA" id="ARBA00001936"/>
    </source>
</evidence>
<feature type="signal peptide" evidence="8">
    <location>
        <begin position="1"/>
        <end position="21"/>
    </location>
</feature>
<dbReference type="CDD" id="cd01087">
    <property type="entry name" value="Prolidase"/>
    <property type="match status" value="1"/>
</dbReference>
<dbReference type="InterPro" id="IPR036005">
    <property type="entry name" value="Creatinase/aminopeptidase-like"/>
</dbReference>
<evidence type="ECO:0000313" key="11">
    <source>
        <dbReference type="Proteomes" id="UP000267268"/>
    </source>
</evidence>
<evidence type="ECO:0000256" key="3">
    <source>
        <dbReference type="ARBA" id="ARBA00008766"/>
    </source>
</evidence>
<proteinExistence type="inferred from homology"/>
<keyword evidence="10" id="KW-0031">Aminopeptidase</keyword>
<keyword evidence="8" id="KW-0732">Signal</keyword>
<dbReference type="KEGG" id="fll:EI427_11135"/>
<dbReference type="GO" id="GO:0030145">
    <property type="term" value="F:manganese ion binding"/>
    <property type="evidence" value="ECO:0007669"/>
    <property type="project" value="InterPro"/>
</dbReference>
<keyword evidence="10" id="KW-0645">Protease</keyword>
<dbReference type="InterPro" id="IPR052433">
    <property type="entry name" value="X-Pro_dipept-like"/>
</dbReference>
<evidence type="ECO:0000259" key="9">
    <source>
        <dbReference type="SMART" id="SM01011"/>
    </source>
</evidence>
<name>A0A3S9P3I2_9BACT</name>
<comment type="similarity">
    <text evidence="3">Belongs to the peptidase M24B family.</text>
</comment>
<dbReference type="GO" id="GO:0070006">
    <property type="term" value="F:metalloaminopeptidase activity"/>
    <property type="evidence" value="ECO:0007669"/>
    <property type="project" value="InterPro"/>
</dbReference>
<evidence type="ECO:0000256" key="5">
    <source>
        <dbReference type="ARBA" id="ARBA00022723"/>
    </source>
</evidence>
<dbReference type="InterPro" id="IPR007865">
    <property type="entry name" value="Aminopep_P_N"/>
</dbReference>
<dbReference type="PANTHER" id="PTHR43226">
    <property type="entry name" value="XAA-PRO AMINOPEPTIDASE 3"/>
    <property type="match status" value="1"/>
</dbReference>
<evidence type="ECO:0000256" key="7">
    <source>
        <dbReference type="ARBA" id="ARBA00023211"/>
    </source>
</evidence>
<dbReference type="Pfam" id="PF00557">
    <property type="entry name" value="Peptidase_M24"/>
    <property type="match status" value="1"/>
</dbReference>
<feature type="chain" id="PRO_5019520369" description="Xaa-Pro aminopeptidase" evidence="8">
    <location>
        <begin position="22"/>
        <end position="539"/>
    </location>
</feature>
<gene>
    <name evidence="10" type="ORF">EI427_11135</name>
</gene>
<keyword evidence="6" id="KW-0378">Hydrolase</keyword>
<dbReference type="InterPro" id="IPR029149">
    <property type="entry name" value="Creatin/AminoP/Spt16_N"/>
</dbReference>
<evidence type="ECO:0000256" key="1">
    <source>
        <dbReference type="ARBA" id="ARBA00001424"/>
    </source>
</evidence>
<dbReference type="InterPro" id="IPR000994">
    <property type="entry name" value="Pept_M24"/>
</dbReference>
<evidence type="ECO:0000256" key="6">
    <source>
        <dbReference type="ARBA" id="ARBA00022801"/>
    </source>
</evidence>
<comment type="cofactor">
    <cofactor evidence="2">
        <name>Mn(2+)</name>
        <dbReference type="ChEBI" id="CHEBI:29035"/>
    </cofactor>
</comment>
<evidence type="ECO:0000313" key="10">
    <source>
        <dbReference type="EMBL" id="AZQ62766.1"/>
    </source>
</evidence>
<feature type="domain" description="Aminopeptidase P N-terminal" evidence="9">
    <location>
        <begin position="31"/>
        <end position="170"/>
    </location>
</feature>
<comment type="catalytic activity">
    <reaction evidence="1">
        <text>Release of any N-terminal amino acid, including proline, that is linked to proline, even from a dipeptide or tripeptide.</text>
        <dbReference type="EC" id="3.4.11.9"/>
    </reaction>
</comment>
<dbReference type="SMART" id="SM01011">
    <property type="entry name" value="AMP_N"/>
    <property type="match status" value="1"/>
</dbReference>
<reference evidence="10 11" key="1">
    <citation type="submission" date="2018-12" db="EMBL/GenBank/DDBJ databases">
        <title>Flammeovirga pectinis sp. nov., isolated from the gut of the Korean scallop, Patinopecten yessoensis.</title>
        <authorList>
            <person name="Bae J.-W."/>
            <person name="Jeong Y.-S."/>
            <person name="Kang W."/>
        </authorList>
    </citation>
    <scope>NUCLEOTIDE SEQUENCE [LARGE SCALE GENOMIC DNA]</scope>
    <source>
        <strain evidence="10 11">L12M1</strain>
    </source>
</reference>
<dbReference type="Pfam" id="PF05195">
    <property type="entry name" value="AMP_N"/>
    <property type="match status" value="1"/>
</dbReference>
<keyword evidence="5" id="KW-0479">Metal-binding</keyword>
<dbReference type="OrthoDB" id="9806388at2"/>
<dbReference type="EC" id="3.4.11.9" evidence="4"/>
<dbReference type="GO" id="GO:0006508">
    <property type="term" value="P:proteolysis"/>
    <property type="evidence" value="ECO:0007669"/>
    <property type="project" value="TreeGrafter"/>
</dbReference>
<dbReference type="Gene3D" id="3.40.350.10">
    <property type="entry name" value="Creatinase/prolidase N-terminal domain"/>
    <property type="match status" value="1"/>
</dbReference>
<dbReference type="AlphaFoldDB" id="A0A3S9P3I2"/>
<protein>
    <recommendedName>
        <fullName evidence="4">Xaa-Pro aminopeptidase</fullName>
        <ecNumber evidence="4">3.4.11.9</ecNumber>
    </recommendedName>
</protein>
<dbReference type="SUPFAM" id="SSF53092">
    <property type="entry name" value="Creatinase/prolidase N-terminal domain"/>
    <property type="match status" value="1"/>
</dbReference>
<sequence>MYRKFGFIVVAFLFFCQLVMAQYKYAPTDFPPKEFHKERRELLRNKLSKNSVAVFFANPTRNRANDVDYVYHQNPDLYYLTGYKEPNALLLLFSTPYLLEDGTACSELFFVEERDSIDQFWVGASLTIEEVNQKLGVENVLPITAFPQFNFKFETFDNVLTYDPPRDVRNNIYNSFDQYDIIQDFKKKTVYPPFLNPVSAYLYNLMRSTTVENQMSIAQDVALELRNTAVLRLDKNIINFISATSPEQRVKVAQHLPNTNIDILTLDSLMKDLREIKAPVEIKLTTKAVEISATAQIEVMKAMKPGLSETEVQGIHEFIFKKYGAEYEGYPSIVGAGENGCMMHYIANNKPNLEDGELILMDCGAEYRGYTADVTRTIPVNGKFSKEQSALYEIVLKAQNKSIAACKEGATFDEVYTISADIIGKGLYKLKIIAFPEDYARYFPHGLMHHIGLDVHDKGHYTTLKKDMIVTVEPGIYIPKGSDCDEKWWGIGIRIEDDILITDSEPINLSERAPREIEKIEAIMKETSIFDQLNLPELK</sequence>
<dbReference type="EMBL" id="CP034562">
    <property type="protein sequence ID" value="AZQ62766.1"/>
    <property type="molecule type" value="Genomic_DNA"/>
</dbReference>
<dbReference type="Proteomes" id="UP000267268">
    <property type="component" value="Chromosome 1"/>
</dbReference>
<keyword evidence="11" id="KW-1185">Reference proteome</keyword>